<dbReference type="InterPro" id="IPR029044">
    <property type="entry name" value="Nucleotide-diphossugar_trans"/>
</dbReference>
<dbReference type="InterPro" id="IPR024770">
    <property type="entry name" value="TcdA/TcdB_cat"/>
</dbReference>
<dbReference type="EMBL" id="KP795460">
    <property type="protein sequence ID" value="AKN35987.1"/>
    <property type="molecule type" value="Genomic_DNA"/>
</dbReference>
<dbReference type="GO" id="GO:0016757">
    <property type="term" value="F:glycosyltransferase activity"/>
    <property type="evidence" value="ECO:0007669"/>
    <property type="project" value="InterPro"/>
</dbReference>
<protein>
    <submittedName>
        <fullName evidence="2">Toxin A</fullName>
    </submittedName>
</protein>
<dbReference type="Gene3D" id="3.90.550.20">
    <property type="match status" value="1"/>
</dbReference>
<name>A0A0H3ZNI8_9VIBR</name>
<accession>A0A0H3ZNI8</accession>
<reference evidence="2" key="1">
    <citation type="journal article" date="2015" name="MBio">
        <title>Eco-Evolutionary Dynamics of Episomes among Ecologically Cohesive Bacterial Populations.</title>
        <authorList>
            <person name="Xue H."/>
            <person name="Cordero O.X."/>
            <person name="Camas F.M."/>
            <person name="Trimble W."/>
            <person name="Meyer F."/>
            <person name="Guglielmini J."/>
            <person name="Rocha E.P."/>
            <person name="Polz M.F."/>
        </authorList>
    </citation>
    <scope>NUCLEOTIDE SEQUENCE</scope>
    <source>
        <strain evidence="2">FF_112</strain>
    </source>
</reference>
<evidence type="ECO:0000259" key="1">
    <source>
        <dbReference type="Pfam" id="PF12919"/>
    </source>
</evidence>
<feature type="domain" description="GT44" evidence="1">
    <location>
        <begin position="1"/>
        <end position="167"/>
    </location>
</feature>
<dbReference type="AlphaFoldDB" id="A0A0H3ZNI8"/>
<proteinExistence type="predicted"/>
<dbReference type="Pfam" id="PF12919">
    <property type="entry name" value="TcdA_TcdB"/>
    <property type="match status" value="1"/>
</dbReference>
<dbReference type="SUPFAM" id="SSF53448">
    <property type="entry name" value="Nucleotide-diphospho-sugar transferases"/>
    <property type="match status" value="1"/>
</dbReference>
<sequence>MYFNELTLRQNPACASDILRLSLLYRDGGMYVDVDTLPSHRNVYKDINITTLSINENLLDIIKSEYLLREIRQRKRYLKNRNISLSHIEAQINDKRTLIKLKERAANRLSDFYNQDSLHVHRDIIKVATQNRIYEINNNTLLANKGSRCIRIILKEVIRRYNYLDSNNFIYSIPSRKNEEVSNYLSRLDKYRYDGISSYNDTEVTLLLTGPCLIHEVLLGLCYEVFKIPKNISPTSVSYIFRIDRTFLGFNNQTHYTPEHMRSSWL</sequence>
<organism evidence="2">
    <name type="scientific">Vibrio tasmaniensis</name>
    <dbReference type="NCBI Taxonomy" id="212663"/>
    <lineage>
        <taxon>Bacteria</taxon>
        <taxon>Pseudomonadati</taxon>
        <taxon>Pseudomonadota</taxon>
        <taxon>Gammaproteobacteria</taxon>
        <taxon>Vibrionales</taxon>
        <taxon>Vibrionaceae</taxon>
        <taxon>Vibrio</taxon>
    </lineage>
</organism>
<evidence type="ECO:0000313" key="2">
    <source>
        <dbReference type="EMBL" id="AKN35987.1"/>
    </source>
</evidence>